<dbReference type="RefSeq" id="WP_193125030.1">
    <property type="nucleotide sequence ID" value="NZ_JADBGI010000051.1"/>
</dbReference>
<dbReference type="Pfam" id="PF14232">
    <property type="entry name" value="DUF4334"/>
    <property type="match status" value="1"/>
</dbReference>
<keyword evidence="5" id="KW-1185">Reference proteome</keyword>
<dbReference type="EMBL" id="JADBGI010000051">
    <property type="protein sequence ID" value="MBE3002446.1"/>
    <property type="molecule type" value="Genomic_DNA"/>
</dbReference>
<dbReference type="Gene3D" id="2.40.128.580">
    <property type="entry name" value="GXWXG domain"/>
    <property type="match status" value="1"/>
</dbReference>
<evidence type="ECO:0000256" key="1">
    <source>
        <dbReference type="SAM" id="MobiDB-lite"/>
    </source>
</evidence>
<feature type="compositionally biased region" description="Basic and acidic residues" evidence="1">
    <location>
        <begin position="1"/>
        <end position="14"/>
    </location>
</feature>
<feature type="domain" description="GXWXG" evidence="2">
    <location>
        <begin position="54"/>
        <end position="112"/>
    </location>
</feature>
<feature type="region of interest" description="Disordered" evidence="1">
    <location>
        <begin position="1"/>
        <end position="24"/>
    </location>
</feature>
<organism evidence="4 5">
    <name type="scientific">Nocardiopsis coralli</name>
    <dbReference type="NCBI Taxonomy" id="2772213"/>
    <lineage>
        <taxon>Bacteria</taxon>
        <taxon>Bacillati</taxon>
        <taxon>Actinomycetota</taxon>
        <taxon>Actinomycetes</taxon>
        <taxon>Streptosporangiales</taxon>
        <taxon>Nocardiopsidaceae</taxon>
        <taxon>Nocardiopsis</taxon>
    </lineage>
</organism>
<comment type="caution">
    <text evidence="4">The sequence shown here is derived from an EMBL/GenBank/DDBJ whole genome shotgun (WGS) entry which is preliminary data.</text>
</comment>
<evidence type="ECO:0000313" key="5">
    <source>
        <dbReference type="Proteomes" id="UP000806528"/>
    </source>
</evidence>
<sequence length="211" mass="23316">MRSEHGETPAEQRKQPQQFEPPEGLQGLQGLEQLEHLEARAARQGHIPRAEAMALFDALPPVTVAEMLGPWKGSGLSTGHDWDGLLETFGWHGKLFVDPESAHPLVFEDSKGLFSVDPALLPLGAVTRFPQAAHVPLLGRVGRGSLRLFRTSKPRARLRMVEYRGVTTGTMCYDALPINDHFRKVGDNTLLGAMDMRGVSAPFMFVLRREG</sequence>
<evidence type="ECO:0000259" key="2">
    <source>
        <dbReference type="Pfam" id="PF14231"/>
    </source>
</evidence>
<dbReference type="InterPro" id="IPR025568">
    <property type="entry name" value="DUF4334"/>
</dbReference>
<feature type="domain" description="DUF4334" evidence="3">
    <location>
        <begin position="154"/>
        <end position="209"/>
    </location>
</feature>
<proteinExistence type="predicted"/>
<evidence type="ECO:0000313" key="4">
    <source>
        <dbReference type="EMBL" id="MBE3002446.1"/>
    </source>
</evidence>
<dbReference type="Pfam" id="PF14231">
    <property type="entry name" value="GXWXG"/>
    <property type="match status" value="1"/>
</dbReference>
<dbReference type="InterPro" id="IPR025951">
    <property type="entry name" value="GXWXG_dom"/>
</dbReference>
<name>A0ABR9PF49_9ACTN</name>
<reference evidence="4 5" key="1">
    <citation type="submission" date="2020-09" db="EMBL/GenBank/DDBJ databases">
        <title>Diversity and distribution of actinomycetes associated with coral in the coast of Hainan.</title>
        <authorList>
            <person name="Li F."/>
        </authorList>
    </citation>
    <scope>NUCLEOTIDE SEQUENCE [LARGE SCALE GENOMIC DNA]</scope>
    <source>
        <strain evidence="4 5">HNM0947</strain>
    </source>
</reference>
<accession>A0ABR9PF49</accession>
<evidence type="ECO:0000259" key="3">
    <source>
        <dbReference type="Pfam" id="PF14232"/>
    </source>
</evidence>
<gene>
    <name evidence="4" type="ORF">IDM40_27680</name>
</gene>
<dbReference type="Proteomes" id="UP000806528">
    <property type="component" value="Unassembled WGS sequence"/>
</dbReference>
<protein>
    <submittedName>
        <fullName evidence="4">DUF4334 domain-containing protein</fullName>
    </submittedName>
</protein>